<dbReference type="InterPro" id="IPR023828">
    <property type="entry name" value="Peptidase_S8_Ser-AS"/>
</dbReference>
<keyword evidence="4 5" id="KW-0720">Serine protease</keyword>
<comment type="similarity">
    <text evidence="1 5">Belongs to the peptidase S8 family.</text>
</comment>
<organism evidence="8 9">
    <name type="scientific">Phytohabitans maris</name>
    <dbReference type="NCBI Taxonomy" id="3071409"/>
    <lineage>
        <taxon>Bacteria</taxon>
        <taxon>Bacillati</taxon>
        <taxon>Actinomycetota</taxon>
        <taxon>Actinomycetes</taxon>
        <taxon>Micromonosporales</taxon>
        <taxon>Micromonosporaceae</taxon>
    </lineage>
</organism>
<dbReference type="Gene3D" id="3.40.50.200">
    <property type="entry name" value="Peptidase S8/S53 domain"/>
    <property type="match status" value="1"/>
</dbReference>
<dbReference type="SUPFAM" id="SSF52743">
    <property type="entry name" value="Subtilisin-like"/>
    <property type="match status" value="1"/>
</dbReference>
<dbReference type="PROSITE" id="PS00138">
    <property type="entry name" value="SUBTILASE_SER"/>
    <property type="match status" value="1"/>
</dbReference>
<keyword evidence="6" id="KW-0812">Transmembrane</keyword>
<evidence type="ECO:0000256" key="1">
    <source>
        <dbReference type="ARBA" id="ARBA00011073"/>
    </source>
</evidence>
<accession>A0ABU0ZHX0</accession>
<evidence type="ECO:0000256" key="2">
    <source>
        <dbReference type="ARBA" id="ARBA00022670"/>
    </source>
</evidence>
<feature type="transmembrane region" description="Helical" evidence="6">
    <location>
        <begin position="20"/>
        <end position="38"/>
    </location>
</feature>
<dbReference type="InterPro" id="IPR015500">
    <property type="entry name" value="Peptidase_S8_subtilisin-rel"/>
</dbReference>
<proteinExistence type="inferred from homology"/>
<dbReference type="PANTHER" id="PTHR43399">
    <property type="entry name" value="SUBTILISIN-RELATED"/>
    <property type="match status" value="1"/>
</dbReference>
<protein>
    <submittedName>
        <fullName evidence="8">S8 family serine peptidase</fullName>
    </submittedName>
</protein>
<dbReference type="PROSITE" id="PS51892">
    <property type="entry name" value="SUBTILASE"/>
    <property type="match status" value="1"/>
</dbReference>
<evidence type="ECO:0000256" key="6">
    <source>
        <dbReference type="SAM" id="Phobius"/>
    </source>
</evidence>
<feature type="transmembrane region" description="Helical" evidence="6">
    <location>
        <begin position="142"/>
        <end position="161"/>
    </location>
</feature>
<gene>
    <name evidence="8" type="ORF">RB614_19215</name>
</gene>
<feature type="transmembrane region" description="Helical" evidence="6">
    <location>
        <begin position="59"/>
        <end position="82"/>
    </location>
</feature>
<keyword evidence="3 5" id="KW-0378">Hydrolase</keyword>
<keyword evidence="6" id="KW-0472">Membrane</keyword>
<feature type="domain" description="Peptidase S8/S53" evidence="7">
    <location>
        <begin position="460"/>
        <end position="720"/>
    </location>
</feature>
<evidence type="ECO:0000313" key="8">
    <source>
        <dbReference type="EMBL" id="MDQ7906649.1"/>
    </source>
</evidence>
<dbReference type="InterPro" id="IPR000209">
    <property type="entry name" value="Peptidase_S8/S53_dom"/>
</dbReference>
<dbReference type="PRINTS" id="PR00723">
    <property type="entry name" value="SUBTILISIN"/>
</dbReference>
<feature type="active site" description="Charge relay system" evidence="5">
    <location>
        <position position="469"/>
    </location>
</feature>
<comment type="caution">
    <text evidence="8">The sequence shown here is derived from an EMBL/GenBank/DDBJ whole genome shotgun (WGS) entry which is preliminary data.</text>
</comment>
<feature type="transmembrane region" description="Helical" evidence="6">
    <location>
        <begin position="196"/>
        <end position="217"/>
    </location>
</feature>
<feature type="transmembrane region" description="Helical" evidence="6">
    <location>
        <begin position="302"/>
        <end position="322"/>
    </location>
</feature>
<feature type="active site" description="Charge relay system" evidence="5">
    <location>
        <position position="681"/>
    </location>
</feature>
<dbReference type="EMBL" id="JAVHUY010000017">
    <property type="protein sequence ID" value="MDQ7906649.1"/>
    <property type="molecule type" value="Genomic_DNA"/>
</dbReference>
<feature type="transmembrane region" description="Helical" evidence="6">
    <location>
        <begin position="118"/>
        <end position="136"/>
    </location>
</feature>
<feature type="transmembrane region" description="Helical" evidence="6">
    <location>
        <begin position="94"/>
        <end position="111"/>
    </location>
</feature>
<reference evidence="8 9" key="1">
    <citation type="submission" date="2023-08" db="EMBL/GenBank/DDBJ databases">
        <title>Phytohabitans sansha sp. nov., isolated from marine sediment.</title>
        <authorList>
            <person name="Zhao Y."/>
            <person name="Yi K."/>
        </authorList>
    </citation>
    <scope>NUCLEOTIDE SEQUENCE [LARGE SCALE GENOMIC DNA]</scope>
    <source>
        <strain evidence="8 9">ZYX-F-186</strain>
    </source>
</reference>
<keyword evidence="2 5" id="KW-0645">Protease</keyword>
<feature type="active site" description="Charge relay system" evidence="5">
    <location>
        <position position="506"/>
    </location>
</feature>
<evidence type="ECO:0000259" key="7">
    <source>
        <dbReference type="Pfam" id="PF00082"/>
    </source>
</evidence>
<dbReference type="Pfam" id="PF00082">
    <property type="entry name" value="Peptidase_S8"/>
    <property type="match status" value="1"/>
</dbReference>
<dbReference type="InterPro" id="IPR036852">
    <property type="entry name" value="Peptidase_S8/S53_dom_sf"/>
</dbReference>
<dbReference type="InterPro" id="IPR051048">
    <property type="entry name" value="Peptidase_S8/S53_subtilisin"/>
</dbReference>
<keyword evidence="6" id="KW-1133">Transmembrane helix</keyword>
<sequence length="752" mass="77063">MAYPSHPAYPVPERSTSPWVVFAAASVGVWAVAITVLCQSVGWLADQVLLVTGLDTPTWTWPVVAIVNAVLAATPAVILAFVPRSPAVRAAGRVWLLGAAALGGLGLLRAVPQPRNELYLALLALAAAGGAVLLRGRPSLPALGFAGGLAVLLPWLWIGALGGLAETVLAVLAAAALGWLAAAILDAAFWARYGVVLGGFVAGVALLLLAAGVGQAGAQLAAMLLLPPLGFAAAALRSAGPLVAVAALGPLAFADPEEITLLLVGGGRDLPVWASIAAAVALAVALVVGIGYGLARARLAGRWIGAGAVVLMLVTGAAMYLGPGQPGLFGERLFVILKSQADLSGVTTASREARVTEVYRRLVEHANGTQADLRRTLDRWHLDYTPYYLVNAVEVDGGPAIRAWLSRRDDVDRVLLSQRLRPLPADPGVTHGDAPAPSAPPWNISLIGADRAATQLGVDGSGVVVGTSDSGVDGAHPALSGNFRGGDDSWYDPWNHTRTPTDRGGHGTHTLGSAVGRTVGVAPGARWVGCVNLDRNLGNPAHYLDCMQFMLAPFPFGGDAFTDGRPERAPHVLTNSWGCPRIEGCDEGSLRAATAAFAAAGIFFTVAAGNTGPFCGSVDDPPAPYPDVETVGAVDRLKEVTEFSSRGPTDADLAKPDIVAPGQDVLSAMPGGGYAEQSGTSMAAPHVAGVVALMWSANPRLIGDLARTREILRDTATPANPGDSSGECAPADVTGAGMVDAYAAVQAARTAS</sequence>
<dbReference type="PANTHER" id="PTHR43399:SF4">
    <property type="entry name" value="CELL WALL-ASSOCIATED PROTEASE"/>
    <property type="match status" value="1"/>
</dbReference>
<name>A0ABU0ZHX0_9ACTN</name>
<evidence type="ECO:0000313" key="9">
    <source>
        <dbReference type="Proteomes" id="UP001230908"/>
    </source>
</evidence>
<evidence type="ECO:0000256" key="5">
    <source>
        <dbReference type="PROSITE-ProRule" id="PRU01240"/>
    </source>
</evidence>
<evidence type="ECO:0000256" key="4">
    <source>
        <dbReference type="ARBA" id="ARBA00022825"/>
    </source>
</evidence>
<feature type="transmembrane region" description="Helical" evidence="6">
    <location>
        <begin position="168"/>
        <end position="190"/>
    </location>
</feature>
<keyword evidence="9" id="KW-1185">Reference proteome</keyword>
<feature type="transmembrane region" description="Helical" evidence="6">
    <location>
        <begin position="273"/>
        <end position="295"/>
    </location>
</feature>
<dbReference type="Proteomes" id="UP001230908">
    <property type="component" value="Unassembled WGS sequence"/>
</dbReference>
<evidence type="ECO:0000256" key="3">
    <source>
        <dbReference type="ARBA" id="ARBA00022801"/>
    </source>
</evidence>
<dbReference type="RefSeq" id="WP_308713931.1">
    <property type="nucleotide sequence ID" value="NZ_JAVHUY010000017.1"/>
</dbReference>